<accession>A0A2S4W7D2</accession>
<evidence type="ECO:0000256" key="2">
    <source>
        <dbReference type="ARBA" id="ARBA00022723"/>
    </source>
</evidence>
<dbReference type="Proteomes" id="UP000239156">
    <property type="component" value="Unassembled WGS sequence"/>
</dbReference>
<keyword evidence="9" id="KW-1185">Reference proteome</keyword>
<dbReference type="InterPro" id="IPR008906">
    <property type="entry name" value="HATC_C_dom"/>
</dbReference>
<name>A0A2S4W7D2_9BASI</name>
<dbReference type="VEuPathDB" id="FungiDB:PSTT_00278"/>
<dbReference type="GO" id="GO:0008270">
    <property type="term" value="F:zinc ion binding"/>
    <property type="evidence" value="ECO:0007669"/>
    <property type="project" value="UniProtKB-KW"/>
</dbReference>
<keyword evidence="3" id="KW-0863">Zinc-finger</keyword>
<dbReference type="VEuPathDB" id="FungiDB:PSHT_15878"/>
<organism evidence="8 9">
    <name type="scientific">Puccinia striiformis</name>
    <dbReference type="NCBI Taxonomy" id="27350"/>
    <lineage>
        <taxon>Eukaryota</taxon>
        <taxon>Fungi</taxon>
        <taxon>Dikarya</taxon>
        <taxon>Basidiomycota</taxon>
        <taxon>Pucciniomycotina</taxon>
        <taxon>Pucciniomycetes</taxon>
        <taxon>Pucciniales</taxon>
        <taxon>Pucciniaceae</taxon>
        <taxon>Puccinia</taxon>
    </lineage>
</organism>
<feature type="compositionally biased region" description="Acidic residues" evidence="6">
    <location>
        <begin position="96"/>
        <end position="106"/>
    </location>
</feature>
<dbReference type="GO" id="GO:0046983">
    <property type="term" value="F:protein dimerization activity"/>
    <property type="evidence" value="ECO:0007669"/>
    <property type="project" value="InterPro"/>
</dbReference>
<evidence type="ECO:0000256" key="6">
    <source>
        <dbReference type="SAM" id="MobiDB-lite"/>
    </source>
</evidence>
<dbReference type="AlphaFoldDB" id="A0A2S4W7D2"/>
<dbReference type="Pfam" id="PF05699">
    <property type="entry name" value="Dimer_Tnp_hAT"/>
    <property type="match status" value="1"/>
</dbReference>
<feature type="region of interest" description="Disordered" evidence="6">
    <location>
        <begin position="91"/>
        <end position="110"/>
    </location>
</feature>
<dbReference type="InterPro" id="IPR052035">
    <property type="entry name" value="ZnF_BED_domain_contain"/>
</dbReference>
<evidence type="ECO:0000256" key="3">
    <source>
        <dbReference type="ARBA" id="ARBA00022771"/>
    </source>
</evidence>
<evidence type="ECO:0000256" key="4">
    <source>
        <dbReference type="ARBA" id="ARBA00022833"/>
    </source>
</evidence>
<keyword evidence="4" id="KW-0862">Zinc</keyword>
<protein>
    <recommendedName>
        <fullName evidence="7">HAT C-terminal dimerisation domain-containing protein</fullName>
    </recommendedName>
</protein>
<evidence type="ECO:0000313" key="8">
    <source>
        <dbReference type="EMBL" id="POW17683.1"/>
    </source>
</evidence>
<dbReference type="PANTHER" id="PTHR46481:SF10">
    <property type="entry name" value="ZINC FINGER BED DOMAIN-CONTAINING PROTEIN 39"/>
    <property type="match status" value="1"/>
</dbReference>
<keyword evidence="5" id="KW-0539">Nucleus</keyword>
<dbReference type="SUPFAM" id="SSF53098">
    <property type="entry name" value="Ribonuclease H-like"/>
    <property type="match status" value="1"/>
</dbReference>
<dbReference type="InterPro" id="IPR012337">
    <property type="entry name" value="RNaseH-like_sf"/>
</dbReference>
<comment type="subcellular location">
    <subcellularLocation>
        <location evidence="1">Nucleus</location>
    </subcellularLocation>
</comment>
<evidence type="ECO:0000259" key="7">
    <source>
        <dbReference type="Pfam" id="PF05699"/>
    </source>
</evidence>
<dbReference type="GO" id="GO:0005634">
    <property type="term" value="C:nucleus"/>
    <property type="evidence" value="ECO:0007669"/>
    <property type="project" value="UniProtKB-SubCell"/>
</dbReference>
<reference evidence="8" key="1">
    <citation type="submission" date="2017-12" db="EMBL/GenBank/DDBJ databases">
        <title>Gene loss provides genomic basis for host adaptation in cereal stripe rust fungi.</title>
        <authorList>
            <person name="Xia C."/>
        </authorList>
    </citation>
    <scope>NUCLEOTIDE SEQUENCE [LARGE SCALE GENOMIC DNA]</scope>
    <source>
        <strain evidence="8">93-210</strain>
    </source>
</reference>
<gene>
    <name evidence="8" type="ORF">PSTT_00278</name>
</gene>
<evidence type="ECO:0000256" key="1">
    <source>
        <dbReference type="ARBA" id="ARBA00004123"/>
    </source>
</evidence>
<dbReference type="EMBL" id="PKSL01000002">
    <property type="protein sequence ID" value="POW17683.1"/>
    <property type="molecule type" value="Genomic_DNA"/>
</dbReference>
<feature type="domain" description="HAT C-terminal dimerisation" evidence="7">
    <location>
        <begin position="369"/>
        <end position="434"/>
    </location>
</feature>
<evidence type="ECO:0000313" key="9">
    <source>
        <dbReference type="Proteomes" id="UP000239156"/>
    </source>
</evidence>
<comment type="caution">
    <text evidence="8">The sequence shown here is derived from an EMBL/GenBank/DDBJ whole genome shotgun (WGS) entry which is preliminary data.</text>
</comment>
<evidence type="ECO:0000256" key="5">
    <source>
        <dbReference type="ARBA" id="ARBA00023242"/>
    </source>
</evidence>
<dbReference type="PANTHER" id="PTHR46481">
    <property type="entry name" value="ZINC FINGER BED DOMAIN-CONTAINING PROTEIN 4"/>
    <property type="match status" value="1"/>
</dbReference>
<keyword evidence="2" id="KW-0479">Metal-binding</keyword>
<proteinExistence type="predicted"/>
<sequence length="473" mass="53336">MASEVDRLIKKKTGIDPNLSENHIRCYCHKIALILNAGLQSIKLSTKEFIPFKEEILGFAPGLLPIAEESEEIEPKDHFVQEDAILDEEHNQQDTDNNEENCEDDSSSQNTVGSILEKVGFIIQRITSSATKRAEYDAWSKQLLHDGPSLIAGYGIRWNIKFQSRDAGFQARKVIAQLIENERDQQEREGGKNYYSNMEITQSEWDIVSKLNEILNEFYFLTKSMEGDHSSGALLVSKYLDINDVIKNKSKNTSEPEFKRMLQTMKKKLISILKRPTVLNPSFRLSIFKMWFPTHYDYTLDLITNLFTTRKAEFATTASSKEPTPPVRKRRGPEVVDYFPDNTVEAATPDELSVYLGGKYKLPTDEADQLLGWWKDHCQEFSILALLARDYLACSGTSASVERCFSAAADTCGHDRGSLAAKTIERCVSSHQWLIQGVEPDGPFEIAQGVITRAAEEKALKKADEALVATTST</sequence>